<dbReference type="EMBL" id="JAIWYP010000001">
    <property type="protein sequence ID" value="KAH3882955.1"/>
    <property type="molecule type" value="Genomic_DNA"/>
</dbReference>
<accession>A0A9D4MVH6</accession>
<comment type="caution">
    <text evidence="1">The sequence shown here is derived from an EMBL/GenBank/DDBJ whole genome shotgun (WGS) entry which is preliminary data.</text>
</comment>
<reference evidence="1" key="1">
    <citation type="journal article" date="2019" name="bioRxiv">
        <title>The Genome of the Zebra Mussel, Dreissena polymorpha: A Resource for Invasive Species Research.</title>
        <authorList>
            <person name="McCartney M.A."/>
            <person name="Auch B."/>
            <person name="Kono T."/>
            <person name="Mallez S."/>
            <person name="Zhang Y."/>
            <person name="Obille A."/>
            <person name="Becker A."/>
            <person name="Abrahante J.E."/>
            <person name="Garbe J."/>
            <person name="Badalamenti J.P."/>
            <person name="Herman A."/>
            <person name="Mangelson H."/>
            <person name="Liachko I."/>
            <person name="Sullivan S."/>
            <person name="Sone E.D."/>
            <person name="Koren S."/>
            <person name="Silverstein K.A.T."/>
            <person name="Beckman K.B."/>
            <person name="Gohl D.M."/>
        </authorList>
    </citation>
    <scope>NUCLEOTIDE SEQUENCE</scope>
    <source>
        <strain evidence="1">Duluth1</strain>
        <tissue evidence="1">Whole animal</tissue>
    </source>
</reference>
<keyword evidence="2" id="KW-1185">Reference proteome</keyword>
<protein>
    <submittedName>
        <fullName evidence="1">Uncharacterized protein</fullName>
    </submittedName>
</protein>
<dbReference type="Proteomes" id="UP000828390">
    <property type="component" value="Unassembled WGS sequence"/>
</dbReference>
<proteinExistence type="predicted"/>
<gene>
    <name evidence="1" type="ORF">DPMN_006902</name>
</gene>
<organism evidence="1 2">
    <name type="scientific">Dreissena polymorpha</name>
    <name type="common">Zebra mussel</name>
    <name type="synonym">Mytilus polymorpha</name>
    <dbReference type="NCBI Taxonomy" id="45954"/>
    <lineage>
        <taxon>Eukaryota</taxon>
        <taxon>Metazoa</taxon>
        <taxon>Spiralia</taxon>
        <taxon>Lophotrochozoa</taxon>
        <taxon>Mollusca</taxon>
        <taxon>Bivalvia</taxon>
        <taxon>Autobranchia</taxon>
        <taxon>Heteroconchia</taxon>
        <taxon>Euheterodonta</taxon>
        <taxon>Imparidentia</taxon>
        <taxon>Neoheterodontei</taxon>
        <taxon>Myida</taxon>
        <taxon>Dreissenoidea</taxon>
        <taxon>Dreissenidae</taxon>
        <taxon>Dreissena</taxon>
    </lineage>
</organism>
<evidence type="ECO:0000313" key="1">
    <source>
        <dbReference type="EMBL" id="KAH3882955.1"/>
    </source>
</evidence>
<dbReference type="AlphaFoldDB" id="A0A9D4MVH6"/>
<evidence type="ECO:0000313" key="2">
    <source>
        <dbReference type="Proteomes" id="UP000828390"/>
    </source>
</evidence>
<name>A0A9D4MVH6_DREPO</name>
<sequence>MMQRALTTPGKVDSSTSCMSSAFFDKYAGICGPLDELLMSTSCQECHLFNVCEAVKPEDTRTSPCCVLSCSSSTVHALVTYTTVSAGEISSACKQIENLIFVCLK</sequence>
<reference evidence="1" key="2">
    <citation type="submission" date="2020-11" db="EMBL/GenBank/DDBJ databases">
        <authorList>
            <person name="McCartney M.A."/>
            <person name="Auch B."/>
            <person name="Kono T."/>
            <person name="Mallez S."/>
            <person name="Becker A."/>
            <person name="Gohl D.M."/>
            <person name="Silverstein K.A.T."/>
            <person name="Koren S."/>
            <person name="Bechman K.B."/>
            <person name="Herman A."/>
            <person name="Abrahante J.E."/>
            <person name="Garbe J."/>
        </authorList>
    </citation>
    <scope>NUCLEOTIDE SEQUENCE</scope>
    <source>
        <strain evidence="1">Duluth1</strain>
        <tissue evidence="1">Whole animal</tissue>
    </source>
</reference>